<dbReference type="Pfam" id="PF01722">
    <property type="entry name" value="BolA"/>
    <property type="match status" value="1"/>
</dbReference>
<dbReference type="Proteomes" id="UP000570595">
    <property type="component" value="Unassembled WGS sequence"/>
</dbReference>
<comment type="caution">
    <text evidence="2">The sequence shown here is derived from an EMBL/GenBank/DDBJ whole genome shotgun (WGS) entry which is preliminary data.</text>
</comment>
<evidence type="ECO:0000313" key="2">
    <source>
        <dbReference type="EMBL" id="KAF4664871.1"/>
    </source>
</evidence>
<dbReference type="EMBL" id="JABAHT010000107">
    <property type="protein sequence ID" value="KAF4664871.1"/>
    <property type="molecule type" value="Genomic_DNA"/>
</dbReference>
<reference evidence="2 3" key="1">
    <citation type="submission" date="2020-04" db="EMBL/GenBank/DDBJ databases">
        <title>Perkinsus olseni comparative genomics.</title>
        <authorList>
            <person name="Bogema D.R."/>
        </authorList>
    </citation>
    <scope>NUCLEOTIDE SEQUENCE [LARGE SCALE GENOMIC DNA]</scope>
    <source>
        <strain evidence="2">ATCC PRA-179</strain>
    </source>
</reference>
<evidence type="ECO:0000256" key="1">
    <source>
        <dbReference type="RuleBase" id="RU003860"/>
    </source>
</evidence>
<protein>
    <submittedName>
        <fullName evidence="2">BolA-like protein 3</fullName>
    </submittedName>
</protein>
<comment type="similarity">
    <text evidence="1">Belongs to the BolA/IbaG family.</text>
</comment>
<dbReference type="OrthoDB" id="4983at2759"/>
<gene>
    <name evidence="2" type="primary">BOLA3</name>
    <name evidence="2" type="ORF">FOZ61_000416</name>
</gene>
<name>A0A7J6M1A0_PEROL</name>
<dbReference type="InterPro" id="IPR036065">
    <property type="entry name" value="BolA-like_sf"/>
</dbReference>
<dbReference type="SUPFAM" id="SSF82657">
    <property type="entry name" value="BolA-like"/>
    <property type="match status" value="1"/>
</dbReference>
<dbReference type="Gene3D" id="3.30.300.90">
    <property type="entry name" value="BolA-like"/>
    <property type="match status" value="1"/>
</dbReference>
<sequence length="77" mass="8962">MLTLHPYVRVHSLVIPLELRFCCRKFASRAQADELLIPHIPFIVGLPRIKQHQMVNEALKDEIKKWHAITIITKPTP</sequence>
<proteinExistence type="inferred from homology"/>
<dbReference type="InterPro" id="IPR002634">
    <property type="entry name" value="BolA"/>
</dbReference>
<organism evidence="2 3">
    <name type="scientific">Perkinsus olseni</name>
    <name type="common">Perkinsus atlanticus</name>
    <dbReference type="NCBI Taxonomy" id="32597"/>
    <lineage>
        <taxon>Eukaryota</taxon>
        <taxon>Sar</taxon>
        <taxon>Alveolata</taxon>
        <taxon>Perkinsozoa</taxon>
        <taxon>Perkinsea</taxon>
        <taxon>Perkinsida</taxon>
        <taxon>Perkinsidae</taxon>
        <taxon>Perkinsus</taxon>
    </lineage>
</organism>
<dbReference type="AlphaFoldDB" id="A0A7J6M1A0"/>
<evidence type="ECO:0000313" key="3">
    <source>
        <dbReference type="Proteomes" id="UP000570595"/>
    </source>
</evidence>
<accession>A0A7J6M1A0</accession>